<proteinExistence type="predicted"/>
<dbReference type="InterPro" id="IPR007344">
    <property type="entry name" value="GrpB/CoaE"/>
</dbReference>
<accession>A0A1P8U7A9</accession>
<dbReference type="SUPFAM" id="SSF81301">
    <property type="entry name" value="Nucleotidyltransferase"/>
    <property type="match status" value="1"/>
</dbReference>
<sequence>MRAQHPSPEDIVRFSDAPEPARHIIFRDWLRAHPEDREVYRDAKRAAAAASNARGERVSECNERKSDTTREIYARAFRDASFID</sequence>
<dbReference type="OrthoDB" id="9799092at2"/>
<name>A0A1P8U7A9_9MICO</name>
<dbReference type="STRING" id="36805.BOH66_06795"/>
<dbReference type="Gene3D" id="3.30.460.10">
    <property type="entry name" value="Beta Polymerase, domain 2"/>
    <property type="match status" value="1"/>
</dbReference>
<keyword evidence="2" id="KW-1185">Reference proteome</keyword>
<dbReference type="Pfam" id="PF04229">
    <property type="entry name" value="GrpB"/>
    <property type="match status" value="1"/>
</dbReference>
<evidence type="ECO:0000313" key="2">
    <source>
        <dbReference type="Proteomes" id="UP000187185"/>
    </source>
</evidence>
<dbReference type="Proteomes" id="UP000187185">
    <property type="component" value="Chromosome"/>
</dbReference>
<dbReference type="AlphaFoldDB" id="A0A1P8U7A9"/>
<dbReference type="EMBL" id="CP018762">
    <property type="protein sequence ID" value="APZ33999.1"/>
    <property type="molecule type" value="Genomic_DNA"/>
</dbReference>
<evidence type="ECO:0008006" key="3">
    <source>
        <dbReference type="Google" id="ProtNLM"/>
    </source>
</evidence>
<evidence type="ECO:0000313" key="1">
    <source>
        <dbReference type="EMBL" id="APZ33999.1"/>
    </source>
</evidence>
<reference evidence="1 2" key="1">
    <citation type="submission" date="2016-12" db="EMBL/GenBank/DDBJ databases">
        <title>Complete genome sequence of Microbacterium aurum KACC 15219.</title>
        <authorList>
            <person name="Jung Y."/>
            <person name="Shin J.-H."/>
            <person name="Lee Y.-J."/>
            <person name="Yi H."/>
            <person name="Bahn Y.-S."/>
            <person name="Kim J.F."/>
            <person name="Lee D.-W."/>
        </authorList>
    </citation>
    <scope>NUCLEOTIDE SEQUENCE [LARGE SCALE GENOMIC DNA]</scope>
    <source>
        <strain evidence="1 2">KACC 15219</strain>
    </source>
</reference>
<gene>
    <name evidence="1" type="ORF">BOH66_06795</name>
</gene>
<dbReference type="KEGG" id="maur:BOH66_06795"/>
<organism evidence="1 2">
    <name type="scientific">Microbacterium aurum</name>
    <dbReference type="NCBI Taxonomy" id="36805"/>
    <lineage>
        <taxon>Bacteria</taxon>
        <taxon>Bacillati</taxon>
        <taxon>Actinomycetota</taxon>
        <taxon>Actinomycetes</taxon>
        <taxon>Micrococcales</taxon>
        <taxon>Microbacteriaceae</taxon>
        <taxon>Microbacterium</taxon>
    </lineage>
</organism>
<dbReference type="RefSeq" id="WP_076690315.1">
    <property type="nucleotide sequence ID" value="NZ_CP018762.1"/>
</dbReference>
<dbReference type="InterPro" id="IPR043519">
    <property type="entry name" value="NT_sf"/>
</dbReference>
<protein>
    <recommendedName>
        <fullName evidence="3">GrpB family protein</fullName>
    </recommendedName>
</protein>